<keyword evidence="3" id="KW-1185">Reference proteome</keyword>
<dbReference type="InParanoid" id="A0A7R8UP50"/>
<dbReference type="AlphaFoldDB" id="A0A7R8UP50"/>
<evidence type="ECO:0000313" key="3">
    <source>
        <dbReference type="Proteomes" id="UP000594454"/>
    </source>
</evidence>
<feature type="region of interest" description="Disordered" evidence="1">
    <location>
        <begin position="63"/>
        <end position="129"/>
    </location>
</feature>
<feature type="compositionally biased region" description="Basic and acidic residues" evidence="1">
    <location>
        <begin position="92"/>
        <end position="104"/>
    </location>
</feature>
<evidence type="ECO:0000313" key="2">
    <source>
        <dbReference type="EMBL" id="CAD7084215.1"/>
    </source>
</evidence>
<name>A0A7R8UP50_HERIL</name>
<sequence>MIECQTDRDVLLRKNQDLMEQISDLKATSVALTVVPGAIKSGISSSSATSAAIRSTSIMATSAATVATTATSPTSATASKQRRKTVQLTATEKGKSDDLVIKDTSDEDNTGTATLKTRKEKRKFKRKYD</sequence>
<evidence type="ECO:0000256" key="1">
    <source>
        <dbReference type="SAM" id="MobiDB-lite"/>
    </source>
</evidence>
<feature type="compositionally biased region" description="Low complexity" evidence="1">
    <location>
        <begin position="63"/>
        <end position="79"/>
    </location>
</feature>
<reference evidence="2 3" key="1">
    <citation type="submission" date="2020-11" db="EMBL/GenBank/DDBJ databases">
        <authorList>
            <person name="Wallbank WR R."/>
            <person name="Pardo Diaz C."/>
            <person name="Kozak K."/>
            <person name="Martin S."/>
            <person name="Jiggins C."/>
            <person name="Moest M."/>
            <person name="Warren A I."/>
            <person name="Generalovic N T."/>
            <person name="Byers J.R.P. K."/>
            <person name="Montejo-Kovacevich G."/>
            <person name="Yen C E."/>
        </authorList>
    </citation>
    <scope>NUCLEOTIDE SEQUENCE [LARGE SCALE GENOMIC DNA]</scope>
</reference>
<gene>
    <name evidence="2" type="ORF">HERILL_LOCUS7122</name>
</gene>
<accession>A0A7R8UP50</accession>
<dbReference type="EMBL" id="LR899011">
    <property type="protein sequence ID" value="CAD7084215.1"/>
    <property type="molecule type" value="Genomic_DNA"/>
</dbReference>
<feature type="compositionally biased region" description="Basic residues" evidence="1">
    <location>
        <begin position="116"/>
        <end position="129"/>
    </location>
</feature>
<protein>
    <submittedName>
        <fullName evidence="2">Uncharacterized protein</fullName>
    </submittedName>
</protein>
<dbReference type="Proteomes" id="UP000594454">
    <property type="component" value="Chromosome 3"/>
</dbReference>
<proteinExistence type="predicted"/>
<organism evidence="2 3">
    <name type="scientific">Hermetia illucens</name>
    <name type="common">Black soldier fly</name>
    <dbReference type="NCBI Taxonomy" id="343691"/>
    <lineage>
        <taxon>Eukaryota</taxon>
        <taxon>Metazoa</taxon>
        <taxon>Ecdysozoa</taxon>
        <taxon>Arthropoda</taxon>
        <taxon>Hexapoda</taxon>
        <taxon>Insecta</taxon>
        <taxon>Pterygota</taxon>
        <taxon>Neoptera</taxon>
        <taxon>Endopterygota</taxon>
        <taxon>Diptera</taxon>
        <taxon>Brachycera</taxon>
        <taxon>Stratiomyomorpha</taxon>
        <taxon>Stratiomyidae</taxon>
        <taxon>Hermetiinae</taxon>
        <taxon>Hermetia</taxon>
    </lineage>
</organism>